<evidence type="ECO:0000313" key="3">
    <source>
        <dbReference type="EMBL" id="MBW97818.1"/>
    </source>
</evidence>
<feature type="region of interest" description="Disordered" evidence="1">
    <location>
        <begin position="1"/>
        <end position="28"/>
    </location>
</feature>
<dbReference type="InterPro" id="IPR000313">
    <property type="entry name" value="PWWP_dom"/>
</dbReference>
<accession>A0A2P2JWI1</accession>
<protein>
    <submittedName>
        <fullName evidence="3">Uncharacterized protein MANES_18G059300</fullName>
    </submittedName>
</protein>
<dbReference type="CDD" id="cd05162">
    <property type="entry name" value="PWWP"/>
    <property type="match status" value="1"/>
</dbReference>
<dbReference type="EMBL" id="GGEC01017335">
    <property type="protein sequence ID" value="MBW97818.1"/>
    <property type="molecule type" value="Transcribed_RNA"/>
</dbReference>
<organism evidence="3">
    <name type="scientific">Rhizophora mucronata</name>
    <name type="common">Asiatic mangrove</name>
    <dbReference type="NCBI Taxonomy" id="61149"/>
    <lineage>
        <taxon>Eukaryota</taxon>
        <taxon>Viridiplantae</taxon>
        <taxon>Streptophyta</taxon>
        <taxon>Embryophyta</taxon>
        <taxon>Tracheophyta</taxon>
        <taxon>Spermatophyta</taxon>
        <taxon>Magnoliopsida</taxon>
        <taxon>eudicotyledons</taxon>
        <taxon>Gunneridae</taxon>
        <taxon>Pentapetalae</taxon>
        <taxon>rosids</taxon>
        <taxon>fabids</taxon>
        <taxon>Malpighiales</taxon>
        <taxon>Rhizophoraceae</taxon>
        <taxon>Rhizophora</taxon>
    </lineage>
</organism>
<reference evidence="3" key="1">
    <citation type="submission" date="2018-02" db="EMBL/GenBank/DDBJ databases">
        <title>Rhizophora mucronata_Transcriptome.</title>
        <authorList>
            <person name="Meera S.P."/>
            <person name="Sreeshan A."/>
            <person name="Augustine A."/>
        </authorList>
    </citation>
    <scope>NUCLEOTIDE SEQUENCE</scope>
    <source>
        <tissue evidence="3">Leaf</tissue>
    </source>
</reference>
<dbReference type="Gene3D" id="2.30.30.140">
    <property type="match status" value="1"/>
</dbReference>
<sequence>MKGKCCAKSDNHDSEQGLQMDSSHSESEAGTGDLLWVKLGGGSWWPALVVDEDTVSGSSKPGNKSIGDVLVRLYGSYEYLYVDPIEHRSEFEITLKENNGSYREIFAKALEQDFSHAKSGRSRGPQSKSKGAPTGQGNASYSKKSNQSHKRLKLNSPSHEEVVEVKNCRQNGFQSILKLDSPTATGDAKCKSPAQNEGNSFYGRAGELSVRRMKVMQALGLTPPSGSPFKKNEHICLSL</sequence>
<proteinExistence type="predicted"/>
<dbReference type="PROSITE" id="PS50812">
    <property type="entry name" value="PWWP"/>
    <property type="match status" value="1"/>
</dbReference>
<feature type="domain" description="PWWP" evidence="2">
    <location>
        <begin position="31"/>
        <end position="82"/>
    </location>
</feature>
<evidence type="ECO:0000259" key="2">
    <source>
        <dbReference type="PROSITE" id="PS50812"/>
    </source>
</evidence>
<dbReference type="Pfam" id="PF00855">
    <property type="entry name" value="PWWP"/>
    <property type="match status" value="1"/>
</dbReference>
<feature type="compositionally biased region" description="Polar residues" evidence="1">
    <location>
        <begin position="124"/>
        <end position="145"/>
    </location>
</feature>
<name>A0A2P2JWI1_RHIMU</name>
<dbReference type="SUPFAM" id="SSF63748">
    <property type="entry name" value="Tudor/PWWP/MBT"/>
    <property type="match status" value="1"/>
</dbReference>
<dbReference type="AlphaFoldDB" id="A0A2P2JWI1"/>
<evidence type="ECO:0000256" key="1">
    <source>
        <dbReference type="SAM" id="MobiDB-lite"/>
    </source>
</evidence>
<feature type="region of interest" description="Disordered" evidence="1">
    <location>
        <begin position="115"/>
        <end position="159"/>
    </location>
</feature>